<reference evidence="2" key="1">
    <citation type="submission" date="2022-11" db="UniProtKB">
        <authorList>
            <consortium name="WormBaseParasite"/>
        </authorList>
    </citation>
    <scope>IDENTIFICATION</scope>
</reference>
<evidence type="ECO:0000313" key="2">
    <source>
        <dbReference type="WBParaSite" id="ES5_v2.g22073.t1"/>
    </source>
</evidence>
<dbReference type="WBParaSite" id="ES5_v2.g22073.t1">
    <property type="protein sequence ID" value="ES5_v2.g22073.t1"/>
    <property type="gene ID" value="ES5_v2.g22073"/>
</dbReference>
<protein>
    <submittedName>
        <fullName evidence="2">G domain-containing protein</fullName>
    </submittedName>
</protein>
<name>A0AC34FYP5_9BILA</name>
<sequence length="668" mass="77017">MDFIETGNIGRKYLDSIDMALIEKEATNLKDLDLKNLDMVGAMSGTLGFGASVEPGQWYDIRSEGLQHQSLYDAQIHEFSSNSNTSFDLNLIDSINLGEGLCETLKITPDSFVRNISYAKNVTFMYFVLPAAPKYVLIKIEKVFKQKRAKFVNAVPDTTHFVKNVYYGNMVLIRIVPKSESTNLNRITENFDEFLKNGNNYGNDFKVESLTNFDEWKHHESISSAMEYANQRVEWREDEKKVVRFDLQKMGSKKTLWQEEEDSEEILERLLRLDFLCHSLETFLRKAAGNAEIDLTKIPARKYFTDLSELGKIIDEKGKTLINHDLLNPSMNFPVTVTHGHAKDLFQNMLILKADCQRFLKKRAQQIHKPKFENDAIDRNVIIFNLFHSIYGFLSRNNFEIHFGKLFHVIQEPKHKQLITFKQQKHQKIIIINGEKSVQEIQYYYETFEAQKIFLACLSENATAELKAGITMDKNEKALYFHGSEPYYLGHFKPTNPSHHDGIEFKSLPWSILPCPCKQNDKGRIWICTECKQIVQNYNDSLICKCGITSPQNDQFKCFNENHSTNFLNFDENSNSKLQQDQLLSDENANDEIIENIFYNPQTAITYQKHPKIKKLNGAAREKLEKAHQKSFRSKTINIAVIGESGVGKSTLLNAISNYLKYESAEDA</sequence>
<accession>A0AC34FYP5</accession>
<dbReference type="Proteomes" id="UP000887579">
    <property type="component" value="Unplaced"/>
</dbReference>
<organism evidence="1 2">
    <name type="scientific">Panagrolaimus sp. ES5</name>
    <dbReference type="NCBI Taxonomy" id="591445"/>
    <lineage>
        <taxon>Eukaryota</taxon>
        <taxon>Metazoa</taxon>
        <taxon>Ecdysozoa</taxon>
        <taxon>Nematoda</taxon>
        <taxon>Chromadorea</taxon>
        <taxon>Rhabditida</taxon>
        <taxon>Tylenchina</taxon>
        <taxon>Panagrolaimomorpha</taxon>
        <taxon>Panagrolaimoidea</taxon>
        <taxon>Panagrolaimidae</taxon>
        <taxon>Panagrolaimus</taxon>
    </lineage>
</organism>
<evidence type="ECO:0000313" key="1">
    <source>
        <dbReference type="Proteomes" id="UP000887579"/>
    </source>
</evidence>
<proteinExistence type="predicted"/>